<evidence type="ECO:0000256" key="6">
    <source>
        <dbReference type="ARBA" id="ARBA00022824"/>
    </source>
</evidence>
<comment type="caution">
    <text evidence="11">The sequence shown here is derived from an EMBL/GenBank/DDBJ whole genome shotgun (WGS) entry which is preliminary data.</text>
</comment>
<gene>
    <name evidence="11" type="ORF">PCL_06628</name>
</gene>
<organism evidence="11 12">
    <name type="scientific">Purpureocillium lilacinum</name>
    <name type="common">Paecilomyces lilacinus</name>
    <dbReference type="NCBI Taxonomy" id="33203"/>
    <lineage>
        <taxon>Eukaryota</taxon>
        <taxon>Fungi</taxon>
        <taxon>Dikarya</taxon>
        <taxon>Ascomycota</taxon>
        <taxon>Pezizomycotina</taxon>
        <taxon>Sordariomycetes</taxon>
        <taxon>Hypocreomycetidae</taxon>
        <taxon>Hypocreales</taxon>
        <taxon>Ophiocordycipitaceae</taxon>
        <taxon>Purpureocillium</taxon>
    </lineage>
</organism>
<feature type="compositionally biased region" description="Basic and acidic residues" evidence="9">
    <location>
        <begin position="7"/>
        <end position="22"/>
    </location>
</feature>
<feature type="transmembrane region" description="Helical" evidence="10">
    <location>
        <begin position="434"/>
        <end position="451"/>
    </location>
</feature>
<feature type="transmembrane region" description="Helical" evidence="10">
    <location>
        <begin position="463"/>
        <end position="486"/>
    </location>
</feature>
<dbReference type="EMBL" id="LCWV01000002">
    <property type="protein sequence ID" value="PWI75970.1"/>
    <property type="molecule type" value="Genomic_DNA"/>
</dbReference>
<dbReference type="GO" id="GO:0016740">
    <property type="term" value="F:transferase activity"/>
    <property type="evidence" value="ECO:0007669"/>
    <property type="project" value="UniProtKB-KW"/>
</dbReference>
<dbReference type="AlphaFoldDB" id="A0A2U3ENC7"/>
<feature type="compositionally biased region" description="Low complexity" evidence="9">
    <location>
        <begin position="123"/>
        <end position="137"/>
    </location>
</feature>
<keyword evidence="5" id="KW-0732">Signal</keyword>
<dbReference type="Gene3D" id="3.40.30.10">
    <property type="entry name" value="Glutaredoxin"/>
    <property type="match status" value="1"/>
</dbReference>
<proteinExistence type="inferred from homology"/>
<keyword evidence="6" id="KW-0256">Endoplasmic reticulum</keyword>
<evidence type="ECO:0000313" key="11">
    <source>
        <dbReference type="EMBL" id="PWI75970.1"/>
    </source>
</evidence>
<comment type="subcellular location">
    <subcellularLocation>
        <location evidence="2">Endoplasmic reticulum membrane</location>
        <topology evidence="2">Multi-pass membrane protein</topology>
    </subcellularLocation>
</comment>
<dbReference type="GO" id="GO:0008250">
    <property type="term" value="C:oligosaccharyltransferase complex"/>
    <property type="evidence" value="ECO:0007669"/>
    <property type="project" value="TreeGrafter"/>
</dbReference>
<sequence length="499" mass="54727">MFTDARSPLDLDKEPRKMDKVRVGHWMDGQNDEAQPGSEGSRQEPLRLGPFSEFQAGLHVTSRWGLAQADISCLRPELVAPCGQWVLQALDKTAKLPLASSPGTYRDRSVRPPQLQDIFNAGSSTTSTSSLRTQSPSQLINWGPAARTRRLRSSTKNAPVPSFTMRFLSTLASACALVSGALAAAGSKAPKTSEQRFSEFRQLARHSSTIQLNDVSYKSLTAAPRDYSVAVLLTALDARFGCQLCREFQPEWDLVGKSWTKGDKKGEARMIFGTLDFSEGRDIFLSLGLQTAPVLLFFPPTTGPHAVASPEPLRYDFTSGPPAAEQVHNWIVRHLPGRPHPEIKRPINYIRWAAGITLLLGVGTLIATAGPYLLPIVQNRNLWAAGTMIAILLFTSGHMFNHIRHVPYVAGDGRGGITYFAGGFQSQLGLETQIVAAMYGLLSFSTIALGSRIPRITEPKKQLVAAIAWISVMFFLNSFLLSVFRIKNSGYPFSLPPFM</sequence>
<feature type="region of interest" description="Disordered" evidence="9">
    <location>
        <begin position="98"/>
        <end position="137"/>
    </location>
</feature>
<dbReference type="PANTHER" id="PTHR12692">
    <property type="entry name" value="DOLICHYL-DIPHOSPHOOLIGOSACCHARIDE--PROTEIN GLYCOSYLTRANSFERASE-RELATED"/>
    <property type="match status" value="1"/>
</dbReference>
<evidence type="ECO:0000256" key="5">
    <source>
        <dbReference type="ARBA" id="ARBA00022729"/>
    </source>
</evidence>
<evidence type="ECO:0000256" key="3">
    <source>
        <dbReference type="ARBA" id="ARBA00009561"/>
    </source>
</evidence>
<keyword evidence="7 10" id="KW-1133">Transmembrane helix</keyword>
<comment type="function">
    <text evidence="1">Subunit of the oligosaccharyl transferase (OST) complex that catalyzes the initial transfer of a defined glycan (Glc(3)Man(9)GlcNAc(2) in eukaryotes) from the lipid carrier dolichol-pyrophosphate to an asparagine residue within an Asn-X-Ser/Thr consensus motif in nascent polypeptide chains, the first step in protein N-glycosylation. N-glycosylation occurs cotranslationally and the complex associates with the Sec61 complex at the channel-forming translocon complex that mediates protein translocation across the endoplasmic reticulum (ER). All subunits are required for a maximal enzyme activity.</text>
</comment>
<evidence type="ECO:0000256" key="10">
    <source>
        <dbReference type="SAM" id="Phobius"/>
    </source>
</evidence>
<dbReference type="GO" id="GO:0018279">
    <property type="term" value="P:protein N-linked glycosylation via asparagine"/>
    <property type="evidence" value="ECO:0007669"/>
    <property type="project" value="TreeGrafter"/>
</dbReference>
<evidence type="ECO:0000256" key="7">
    <source>
        <dbReference type="ARBA" id="ARBA00022989"/>
    </source>
</evidence>
<accession>A0A2U3ENC7</accession>
<keyword evidence="11" id="KW-0808">Transferase</keyword>
<protein>
    <submittedName>
        <fullName evidence="11">Oligosaccharyl transferase subunit</fullName>
    </submittedName>
</protein>
<dbReference type="InterPro" id="IPR036249">
    <property type="entry name" value="Thioredoxin-like_sf"/>
</dbReference>
<dbReference type="PANTHER" id="PTHR12692:SF0">
    <property type="entry name" value="GH11935P"/>
    <property type="match status" value="1"/>
</dbReference>
<comment type="similarity">
    <text evidence="3">Belongs to the OST3/OST6 family.</text>
</comment>
<feature type="region of interest" description="Disordered" evidence="9">
    <location>
        <begin position="1"/>
        <end position="46"/>
    </location>
</feature>
<feature type="transmembrane region" description="Helical" evidence="10">
    <location>
        <begin position="349"/>
        <end position="374"/>
    </location>
</feature>
<evidence type="ECO:0000256" key="2">
    <source>
        <dbReference type="ARBA" id="ARBA00004477"/>
    </source>
</evidence>
<name>A0A2U3ENC7_PURLI</name>
<dbReference type="SUPFAM" id="SSF52833">
    <property type="entry name" value="Thioredoxin-like"/>
    <property type="match status" value="1"/>
</dbReference>
<dbReference type="Proteomes" id="UP000245956">
    <property type="component" value="Unassembled WGS sequence"/>
</dbReference>
<keyword evidence="8 10" id="KW-0472">Membrane</keyword>
<keyword evidence="4 10" id="KW-0812">Transmembrane</keyword>
<dbReference type="InterPro" id="IPR021149">
    <property type="entry name" value="OligosaccharylTrfase_OST3/OST6"/>
</dbReference>
<dbReference type="FunFam" id="3.40.30.10:FF:000302">
    <property type="entry name" value="Oligosaccharyl transferase subunit (Gamma), putative"/>
    <property type="match status" value="1"/>
</dbReference>
<evidence type="ECO:0000256" key="1">
    <source>
        <dbReference type="ARBA" id="ARBA00002791"/>
    </source>
</evidence>
<dbReference type="Pfam" id="PF04756">
    <property type="entry name" value="OST3_OST6"/>
    <property type="match status" value="1"/>
</dbReference>
<evidence type="ECO:0000313" key="12">
    <source>
        <dbReference type="Proteomes" id="UP000245956"/>
    </source>
</evidence>
<feature type="transmembrane region" description="Helical" evidence="10">
    <location>
        <begin position="381"/>
        <end position="400"/>
    </location>
</feature>
<evidence type="ECO:0000256" key="4">
    <source>
        <dbReference type="ARBA" id="ARBA00022692"/>
    </source>
</evidence>
<evidence type="ECO:0000256" key="9">
    <source>
        <dbReference type="SAM" id="MobiDB-lite"/>
    </source>
</evidence>
<evidence type="ECO:0000256" key="8">
    <source>
        <dbReference type="ARBA" id="ARBA00023136"/>
    </source>
</evidence>
<reference evidence="11 12" key="1">
    <citation type="journal article" date="2016" name="Front. Microbiol.">
        <title>Genome and transcriptome sequences reveal the specific parasitism of the nematophagous Purpureocillium lilacinum 36-1.</title>
        <authorList>
            <person name="Xie J."/>
            <person name="Li S."/>
            <person name="Mo C."/>
            <person name="Xiao X."/>
            <person name="Peng D."/>
            <person name="Wang G."/>
            <person name="Xiao Y."/>
        </authorList>
    </citation>
    <scope>NUCLEOTIDE SEQUENCE [LARGE SCALE GENOMIC DNA]</scope>
    <source>
        <strain evidence="11 12">36-1</strain>
    </source>
</reference>